<keyword evidence="2 6" id="KW-0032">Aminotransferase</keyword>
<dbReference type="AlphaFoldDB" id="A0A9X2A2S0"/>
<dbReference type="PANTHER" id="PTHR43094">
    <property type="entry name" value="AMINOTRANSFERASE"/>
    <property type="match status" value="1"/>
</dbReference>
<reference evidence="6" key="1">
    <citation type="submission" date="2022-02" db="EMBL/GenBank/DDBJ databases">
        <title>Halalkalibacter sp. nov. isolated from Lonar Lake, India.</title>
        <authorList>
            <person name="Joshi A."/>
            <person name="Thite S."/>
            <person name="Lodha T."/>
        </authorList>
    </citation>
    <scope>NUCLEOTIDE SEQUENCE</scope>
    <source>
        <strain evidence="6">MEB205</strain>
    </source>
</reference>
<sequence length="455" mass="50701">MTTKGTETNKKEDLLIKDRKYMWHHMSKHNENPMIFVSGKDSWIEDVDGENYIDGMSGLWCVNVGHGRKEIAEVAASQMGTLAYSPMSQSHIPGIELADKINEWLEGEYRIFYSNSGSDANEVAFKIARQYFAQNGQSTRYKFISRYRGYHGNSIGAMAATGQAIRKSLYGPAPDGFKHVPPPYCYRCPFGKEPSSCQLECVSTIRDTIEWEGAETVAGIILEPTITGGGLIIPPKEYVTKVRELCDEYGILMIVDEVICGFGRSGEKFGHQNFQVKPDIVTMAKGLTSAYAPLSITAVRADLYNSFKDNSGQNHFRHVNTFGGNPVSCAVALKNIEILENENLVERARELGRQIERKLQRLEHYKVVGDIRVFGFAAGIELVEDKRSKKPLSDEKMMKVLSVCKENHVILGKNGDTVPGHNNIITISPPFVLTDEELEKVVASLECGLMAIESE</sequence>
<dbReference type="Gene3D" id="3.40.640.10">
    <property type="entry name" value="Type I PLP-dependent aspartate aminotransferase-like (Major domain)"/>
    <property type="match status" value="1"/>
</dbReference>
<comment type="similarity">
    <text evidence="1 5">Belongs to the class-III pyridoxal-phosphate-dependent aminotransferase family.</text>
</comment>
<name>A0A9X2A2S0_9BACI</name>
<keyword evidence="3" id="KW-0808">Transferase</keyword>
<accession>A0A9X2A2S0</accession>
<evidence type="ECO:0000313" key="7">
    <source>
        <dbReference type="Proteomes" id="UP001139150"/>
    </source>
</evidence>
<evidence type="ECO:0000256" key="4">
    <source>
        <dbReference type="ARBA" id="ARBA00022898"/>
    </source>
</evidence>
<gene>
    <name evidence="6" type="ORF">MF646_00915</name>
</gene>
<dbReference type="GO" id="GO:0030170">
    <property type="term" value="F:pyridoxal phosphate binding"/>
    <property type="evidence" value="ECO:0007669"/>
    <property type="project" value="InterPro"/>
</dbReference>
<dbReference type="InterPro" id="IPR005814">
    <property type="entry name" value="Aminotrans_3"/>
</dbReference>
<keyword evidence="7" id="KW-1185">Reference proteome</keyword>
<dbReference type="CDD" id="cd00610">
    <property type="entry name" value="OAT_like"/>
    <property type="match status" value="1"/>
</dbReference>
<dbReference type="PROSITE" id="PS00600">
    <property type="entry name" value="AA_TRANSFER_CLASS_3"/>
    <property type="match status" value="1"/>
</dbReference>
<dbReference type="Pfam" id="PF00202">
    <property type="entry name" value="Aminotran_3"/>
    <property type="match status" value="1"/>
</dbReference>
<evidence type="ECO:0000256" key="5">
    <source>
        <dbReference type="RuleBase" id="RU003560"/>
    </source>
</evidence>
<evidence type="ECO:0000256" key="3">
    <source>
        <dbReference type="ARBA" id="ARBA00022679"/>
    </source>
</evidence>
<dbReference type="NCBIfam" id="NF005812">
    <property type="entry name" value="PRK07678.1"/>
    <property type="match status" value="1"/>
</dbReference>
<evidence type="ECO:0000256" key="1">
    <source>
        <dbReference type="ARBA" id="ARBA00008954"/>
    </source>
</evidence>
<dbReference type="InterPro" id="IPR049704">
    <property type="entry name" value="Aminotrans_3_PPA_site"/>
</dbReference>
<dbReference type="FunFam" id="3.40.640.10:FF:000014">
    <property type="entry name" value="Adenosylmethionine-8-amino-7-oxononanoate aminotransferase, probable"/>
    <property type="match status" value="1"/>
</dbReference>
<dbReference type="SUPFAM" id="SSF53383">
    <property type="entry name" value="PLP-dependent transferases"/>
    <property type="match status" value="1"/>
</dbReference>
<dbReference type="PANTHER" id="PTHR43094:SF1">
    <property type="entry name" value="AMINOTRANSFERASE CLASS-III"/>
    <property type="match status" value="1"/>
</dbReference>
<proteinExistence type="inferred from homology"/>
<dbReference type="Gene3D" id="3.90.1150.10">
    <property type="entry name" value="Aspartate Aminotransferase, domain 1"/>
    <property type="match status" value="1"/>
</dbReference>
<dbReference type="EMBL" id="JAKRYL010000001">
    <property type="protein sequence ID" value="MCL7745667.1"/>
    <property type="molecule type" value="Genomic_DNA"/>
</dbReference>
<dbReference type="RefSeq" id="WP_250094601.1">
    <property type="nucleotide sequence ID" value="NZ_JAKRYL010000001.1"/>
</dbReference>
<dbReference type="GO" id="GO:0008483">
    <property type="term" value="F:transaminase activity"/>
    <property type="evidence" value="ECO:0007669"/>
    <property type="project" value="UniProtKB-KW"/>
</dbReference>
<keyword evidence="4 5" id="KW-0663">Pyridoxal phosphate</keyword>
<evidence type="ECO:0000256" key="2">
    <source>
        <dbReference type="ARBA" id="ARBA00022576"/>
    </source>
</evidence>
<dbReference type="InterPro" id="IPR015424">
    <property type="entry name" value="PyrdxlP-dep_Trfase"/>
</dbReference>
<comment type="caution">
    <text evidence="6">The sequence shown here is derived from an EMBL/GenBank/DDBJ whole genome shotgun (WGS) entry which is preliminary data.</text>
</comment>
<dbReference type="InterPro" id="IPR015422">
    <property type="entry name" value="PyrdxlP-dep_Trfase_small"/>
</dbReference>
<protein>
    <submittedName>
        <fullName evidence="6">Aminotransferase</fullName>
    </submittedName>
</protein>
<organism evidence="6 7">
    <name type="scientific">Halalkalibacter alkaliphilus</name>
    <dbReference type="NCBI Taxonomy" id="2917993"/>
    <lineage>
        <taxon>Bacteria</taxon>
        <taxon>Bacillati</taxon>
        <taxon>Bacillota</taxon>
        <taxon>Bacilli</taxon>
        <taxon>Bacillales</taxon>
        <taxon>Bacillaceae</taxon>
        <taxon>Halalkalibacter</taxon>
    </lineage>
</organism>
<dbReference type="InterPro" id="IPR015421">
    <property type="entry name" value="PyrdxlP-dep_Trfase_major"/>
</dbReference>
<evidence type="ECO:0000313" key="6">
    <source>
        <dbReference type="EMBL" id="MCL7745667.1"/>
    </source>
</evidence>
<dbReference type="Proteomes" id="UP001139150">
    <property type="component" value="Unassembled WGS sequence"/>
</dbReference>